<dbReference type="Proteomes" id="UP001596956">
    <property type="component" value="Unassembled WGS sequence"/>
</dbReference>
<comment type="caution">
    <text evidence="3">The sequence shown here is derived from an EMBL/GenBank/DDBJ whole genome shotgun (WGS) entry which is preliminary data.</text>
</comment>
<evidence type="ECO:0000259" key="2">
    <source>
        <dbReference type="Pfam" id="PF01106"/>
    </source>
</evidence>
<dbReference type="InterPro" id="IPR034904">
    <property type="entry name" value="FSCA_dom_sf"/>
</dbReference>
<dbReference type="EMBL" id="JBHTHR010000073">
    <property type="protein sequence ID" value="MFD0800611.1"/>
    <property type="molecule type" value="Genomic_DNA"/>
</dbReference>
<accession>A0ABW3BCC8</accession>
<name>A0ABW3BCC8_9ACTN</name>
<feature type="domain" description="NIF system FeS cluster assembly NifU C-terminal" evidence="2">
    <location>
        <begin position="101"/>
        <end position="163"/>
    </location>
</feature>
<dbReference type="PANTHER" id="PTHR11178">
    <property type="entry name" value="IRON-SULFUR CLUSTER SCAFFOLD PROTEIN NFU-RELATED"/>
    <property type="match status" value="1"/>
</dbReference>
<sequence>MASDSRLSRTSERVEQLLDELADTAPAAGERAEEAVGLIVRLYGSALERIVALAAGPAEPAEPGGPDGAGASLLRRMVDDDLVRGLLVLHDLHPTDTATRVEEALERVRPYLGSHAGDVELLEVGEGRVRLRLRGNCEGCPSSAVTVKESIERVIAEAAPEIGDIRVEGMEDHPAGPAQAEPGFVPLDAVRHRPPEHAMACTVPADLAAAGEAPEP</sequence>
<protein>
    <submittedName>
        <fullName evidence="3">NifU family protein</fullName>
    </submittedName>
</protein>
<evidence type="ECO:0000256" key="1">
    <source>
        <dbReference type="ARBA" id="ARBA00049958"/>
    </source>
</evidence>
<dbReference type="InterPro" id="IPR001075">
    <property type="entry name" value="NIF_FeS_clus_asmbl_NifU_C"/>
</dbReference>
<dbReference type="Gene3D" id="3.30.300.130">
    <property type="entry name" value="Fe-S cluster assembly (FSCA)"/>
    <property type="match status" value="1"/>
</dbReference>
<gene>
    <name evidence="3" type="ORF">ACFQZU_04655</name>
</gene>
<dbReference type="SUPFAM" id="SSF117916">
    <property type="entry name" value="Fe-S cluster assembly (FSCA) domain-like"/>
    <property type="match status" value="1"/>
</dbReference>
<evidence type="ECO:0000313" key="3">
    <source>
        <dbReference type="EMBL" id="MFD0800611.1"/>
    </source>
</evidence>
<feature type="non-terminal residue" evidence="3">
    <location>
        <position position="216"/>
    </location>
</feature>
<evidence type="ECO:0000313" key="4">
    <source>
        <dbReference type="Proteomes" id="UP001596956"/>
    </source>
</evidence>
<organism evidence="3 4">
    <name type="scientific">Streptomonospora algeriensis</name>
    <dbReference type="NCBI Taxonomy" id="995084"/>
    <lineage>
        <taxon>Bacteria</taxon>
        <taxon>Bacillati</taxon>
        <taxon>Actinomycetota</taxon>
        <taxon>Actinomycetes</taxon>
        <taxon>Streptosporangiales</taxon>
        <taxon>Nocardiopsidaceae</taxon>
        <taxon>Streptomonospora</taxon>
    </lineage>
</organism>
<dbReference type="Pfam" id="PF01106">
    <property type="entry name" value="NifU"/>
    <property type="match status" value="1"/>
</dbReference>
<reference evidence="4" key="1">
    <citation type="journal article" date="2019" name="Int. J. Syst. Evol. Microbiol.">
        <title>The Global Catalogue of Microorganisms (GCM) 10K type strain sequencing project: providing services to taxonomists for standard genome sequencing and annotation.</title>
        <authorList>
            <consortium name="The Broad Institute Genomics Platform"/>
            <consortium name="The Broad Institute Genome Sequencing Center for Infectious Disease"/>
            <person name="Wu L."/>
            <person name="Ma J."/>
        </authorList>
    </citation>
    <scope>NUCLEOTIDE SEQUENCE [LARGE SCALE GENOMIC DNA]</scope>
    <source>
        <strain evidence="4">CCUG 63369</strain>
    </source>
</reference>
<proteinExistence type="predicted"/>
<keyword evidence="4" id="KW-1185">Reference proteome</keyword>
<comment type="function">
    <text evidence="1">May be involved in the formation or repair of [Fe-S] clusters present in iron-sulfur proteins.</text>
</comment>